<gene>
    <name evidence="1" type="ORF">NCTC13294_01928</name>
</gene>
<dbReference type="RefSeq" id="WP_115612117.1">
    <property type="nucleotide sequence ID" value="NZ_JBHLZC010000003.1"/>
</dbReference>
<keyword evidence="2" id="KW-1185">Reference proteome</keyword>
<accession>A0A381EBZ1</accession>
<protein>
    <submittedName>
        <fullName evidence="1">Phage major tail tube protein</fullName>
    </submittedName>
</protein>
<proteinExistence type="predicted"/>
<reference evidence="1 2" key="1">
    <citation type="submission" date="2018-06" db="EMBL/GenBank/DDBJ databases">
        <authorList>
            <consortium name="Pathogen Informatics"/>
            <person name="Doyle S."/>
        </authorList>
    </citation>
    <scope>NUCLEOTIDE SEQUENCE [LARGE SCALE GENOMIC DNA]</scope>
    <source>
        <strain evidence="1 2">NCTC13294</strain>
    </source>
</reference>
<dbReference type="InterPro" id="IPR006498">
    <property type="entry name" value="Tail_tube"/>
</dbReference>
<name>A0A381EBZ1_9GAMM</name>
<sequence>MLPKIIKDAILSVEGQGYAGIIDNVEWPKVARKAEEYRAGGMLGPVMLDLGQEAMELTFEASEQTSEMIAAYGACGLAGVKFRINASAESEMNCDGHGIEAVMTGRMKEIDFGSSKPGELQKTKYTVSLATFKYSIDGRTLFDIDFPNNIYIVNGRDLLEKRRANLKQ</sequence>
<organism evidence="1 2">
    <name type="scientific">Cardiobacterium valvarum</name>
    <dbReference type="NCBI Taxonomy" id="194702"/>
    <lineage>
        <taxon>Bacteria</taxon>
        <taxon>Pseudomonadati</taxon>
        <taxon>Pseudomonadota</taxon>
        <taxon>Gammaproteobacteria</taxon>
        <taxon>Cardiobacteriales</taxon>
        <taxon>Cardiobacteriaceae</taxon>
        <taxon>Cardiobacterium</taxon>
    </lineage>
</organism>
<dbReference type="OrthoDB" id="3078668at2"/>
<dbReference type="AlphaFoldDB" id="A0A381EBZ1"/>
<dbReference type="Proteomes" id="UP000254572">
    <property type="component" value="Unassembled WGS sequence"/>
</dbReference>
<evidence type="ECO:0000313" key="1">
    <source>
        <dbReference type="EMBL" id="SUX24544.1"/>
    </source>
</evidence>
<dbReference type="EMBL" id="UFUW01000001">
    <property type="protein sequence ID" value="SUX24544.1"/>
    <property type="molecule type" value="Genomic_DNA"/>
</dbReference>
<dbReference type="Pfam" id="PF04985">
    <property type="entry name" value="Phage_tube"/>
    <property type="match status" value="1"/>
</dbReference>
<dbReference type="NCBIfam" id="TIGR01611">
    <property type="entry name" value="tail_tube"/>
    <property type="match status" value="1"/>
</dbReference>
<evidence type="ECO:0000313" key="2">
    <source>
        <dbReference type="Proteomes" id="UP000254572"/>
    </source>
</evidence>